<protein>
    <submittedName>
        <fullName evidence="2">Uncharacterized protein</fullName>
    </submittedName>
</protein>
<dbReference type="EMBL" id="JFCB01000001">
    <property type="protein sequence ID" value="KES08603.1"/>
    <property type="molecule type" value="Genomic_DNA"/>
</dbReference>
<sequence>MPGGRLADHRRTAPARIVLDSGIPTGCVVAVLLNVVSSHLGTGRREASEVTHPREPGEELTGAKAPATP</sequence>
<accession>A0A081XYI0</accession>
<reference evidence="2 3" key="1">
    <citation type="submission" date="2014-02" db="EMBL/GenBank/DDBJ databases">
        <title>The genome announcement of Streptomyces toyocaensis NRRL15009.</title>
        <authorList>
            <person name="Hong H.-J."/>
            <person name="Kwun M.J."/>
        </authorList>
    </citation>
    <scope>NUCLEOTIDE SEQUENCE [LARGE SCALE GENOMIC DNA]</scope>
    <source>
        <strain evidence="2 3">NRRL 15009</strain>
    </source>
</reference>
<feature type="compositionally biased region" description="Basic and acidic residues" evidence="1">
    <location>
        <begin position="43"/>
        <end position="57"/>
    </location>
</feature>
<feature type="region of interest" description="Disordered" evidence="1">
    <location>
        <begin position="40"/>
        <end position="69"/>
    </location>
</feature>
<organism evidence="2 3">
    <name type="scientific">Streptomyces toyocaensis</name>
    <dbReference type="NCBI Taxonomy" id="55952"/>
    <lineage>
        <taxon>Bacteria</taxon>
        <taxon>Bacillati</taxon>
        <taxon>Actinomycetota</taxon>
        <taxon>Actinomycetes</taxon>
        <taxon>Kitasatosporales</taxon>
        <taxon>Streptomycetaceae</taxon>
        <taxon>Streptomyces</taxon>
    </lineage>
</organism>
<evidence type="ECO:0000313" key="2">
    <source>
        <dbReference type="EMBL" id="KES08603.1"/>
    </source>
</evidence>
<gene>
    <name evidence="2" type="ORF">BU52_00730</name>
</gene>
<proteinExistence type="predicted"/>
<evidence type="ECO:0000313" key="3">
    <source>
        <dbReference type="Proteomes" id="UP000028341"/>
    </source>
</evidence>
<name>A0A081XYI0_STRTO</name>
<dbReference type="Proteomes" id="UP000028341">
    <property type="component" value="Unassembled WGS sequence"/>
</dbReference>
<keyword evidence="3" id="KW-1185">Reference proteome</keyword>
<dbReference type="STRING" id="55952.BU52_00730"/>
<dbReference type="AlphaFoldDB" id="A0A081XYI0"/>
<evidence type="ECO:0000256" key="1">
    <source>
        <dbReference type="SAM" id="MobiDB-lite"/>
    </source>
</evidence>
<comment type="caution">
    <text evidence="2">The sequence shown here is derived from an EMBL/GenBank/DDBJ whole genome shotgun (WGS) entry which is preliminary data.</text>
</comment>